<dbReference type="GO" id="GO:0005634">
    <property type="term" value="C:nucleus"/>
    <property type="evidence" value="ECO:0007669"/>
    <property type="project" value="UniProtKB-SubCell"/>
</dbReference>
<feature type="region of interest" description="Disordered" evidence="6">
    <location>
        <begin position="60"/>
        <end position="86"/>
    </location>
</feature>
<dbReference type="GO" id="GO:0006357">
    <property type="term" value="P:regulation of transcription by RNA polymerase II"/>
    <property type="evidence" value="ECO:0007669"/>
    <property type="project" value="TreeGrafter"/>
</dbReference>
<comment type="subcellular location">
    <subcellularLocation>
        <location evidence="1">Nucleus</location>
    </subcellularLocation>
</comment>
<evidence type="ECO:0000256" key="5">
    <source>
        <dbReference type="ARBA" id="ARBA00023242"/>
    </source>
</evidence>
<dbReference type="GO" id="GO:0000124">
    <property type="term" value="C:SAGA complex"/>
    <property type="evidence" value="ECO:0007669"/>
    <property type="project" value="UniProtKB-ARBA"/>
</dbReference>
<evidence type="ECO:0000313" key="8">
    <source>
        <dbReference type="Proteomes" id="UP001151699"/>
    </source>
</evidence>
<evidence type="ECO:0000256" key="6">
    <source>
        <dbReference type="SAM" id="MobiDB-lite"/>
    </source>
</evidence>
<dbReference type="Pfam" id="PF12767">
    <property type="entry name" value="SAGA-Tad1"/>
    <property type="match status" value="1"/>
</dbReference>
<comment type="similarity">
    <text evidence="2">Belongs to the TADA1 family.</text>
</comment>
<evidence type="ECO:0000256" key="4">
    <source>
        <dbReference type="ARBA" id="ARBA00023163"/>
    </source>
</evidence>
<sequence>MAALVDNAPLYLNNLKMWFKGKYSREEFDIASRKLLGSNQIHLHNQFFLAMLNKVDALNQPQTSSPTNSSHYTSKSGKKRKRNSRLTDQATFEPVEIYDYLPEECSEFVRPPTIPGGSSSSPPPIPPQRFAVQELFLPDSGLIMGRLLVAAWETGGLINADDSCCEMIVLAVQFPQTFNSKWQMRLPTNVV</sequence>
<gene>
    <name evidence="7" type="primary">tada1</name>
    <name evidence="7" type="ORF">Bhyg_03268</name>
</gene>
<dbReference type="Proteomes" id="UP001151699">
    <property type="component" value="Chromosome A"/>
</dbReference>
<feature type="compositionally biased region" description="Polar residues" evidence="6">
    <location>
        <begin position="60"/>
        <end position="73"/>
    </location>
</feature>
<keyword evidence="8" id="KW-1185">Reference proteome</keyword>
<dbReference type="OrthoDB" id="10264870at2759"/>
<keyword evidence="5" id="KW-0539">Nucleus</keyword>
<proteinExistence type="inferred from homology"/>
<protein>
    <submittedName>
        <fullName evidence="7">Transcriptional adapter 1</fullName>
    </submittedName>
</protein>
<reference evidence="7" key="1">
    <citation type="submission" date="2022-07" db="EMBL/GenBank/DDBJ databases">
        <authorList>
            <person name="Trinca V."/>
            <person name="Uliana J.V.C."/>
            <person name="Torres T.T."/>
            <person name="Ward R.J."/>
            <person name="Monesi N."/>
        </authorList>
    </citation>
    <scope>NUCLEOTIDE SEQUENCE</scope>
    <source>
        <strain evidence="7">HSMRA1968</strain>
        <tissue evidence="7">Whole embryos</tissue>
    </source>
</reference>
<evidence type="ECO:0000313" key="7">
    <source>
        <dbReference type="EMBL" id="KAJ6648043.1"/>
    </source>
</evidence>
<dbReference type="AlphaFoldDB" id="A0A9Q0NDD3"/>
<keyword evidence="4" id="KW-0804">Transcription</keyword>
<dbReference type="EMBL" id="WJQU01000001">
    <property type="protein sequence ID" value="KAJ6648043.1"/>
    <property type="molecule type" value="Genomic_DNA"/>
</dbReference>
<comment type="caution">
    <text evidence="7">The sequence shown here is derived from an EMBL/GenBank/DDBJ whole genome shotgun (WGS) entry which is preliminary data.</text>
</comment>
<evidence type="ECO:0000256" key="2">
    <source>
        <dbReference type="ARBA" id="ARBA00010314"/>
    </source>
</evidence>
<evidence type="ECO:0000256" key="3">
    <source>
        <dbReference type="ARBA" id="ARBA00023015"/>
    </source>
</evidence>
<evidence type="ECO:0000256" key="1">
    <source>
        <dbReference type="ARBA" id="ARBA00004123"/>
    </source>
</evidence>
<dbReference type="PANTHER" id="PTHR21277">
    <property type="entry name" value="TRANSCRIPTIONAL ADAPTER 1"/>
    <property type="match status" value="1"/>
</dbReference>
<accession>A0A9Q0NDD3</accession>
<dbReference type="InterPro" id="IPR024738">
    <property type="entry name" value="Hfi1/Tada1"/>
</dbReference>
<dbReference type="PANTHER" id="PTHR21277:SF5">
    <property type="entry name" value="TRANSCRIPTIONAL ADAPTER 1"/>
    <property type="match status" value="1"/>
</dbReference>
<organism evidence="7 8">
    <name type="scientific">Pseudolycoriella hygida</name>
    <dbReference type="NCBI Taxonomy" id="35572"/>
    <lineage>
        <taxon>Eukaryota</taxon>
        <taxon>Metazoa</taxon>
        <taxon>Ecdysozoa</taxon>
        <taxon>Arthropoda</taxon>
        <taxon>Hexapoda</taxon>
        <taxon>Insecta</taxon>
        <taxon>Pterygota</taxon>
        <taxon>Neoptera</taxon>
        <taxon>Endopterygota</taxon>
        <taxon>Diptera</taxon>
        <taxon>Nematocera</taxon>
        <taxon>Sciaroidea</taxon>
        <taxon>Sciaridae</taxon>
        <taxon>Pseudolycoriella</taxon>
    </lineage>
</organism>
<name>A0A9Q0NDD3_9DIPT</name>
<dbReference type="GO" id="GO:0003713">
    <property type="term" value="F:transcription coactivator activity"/>
    <property type="evidence" value="ECO:0007669"/>
    <property type="project" value="TreeGrafter"/>
</dbReference>
<keyword evidence="3" id="KW-0805">Transcription regulation</keyword>